<evidence type="ECO:0000313" key="3">
    <source>
        <dbReference type="Proteomes" id="UP001149140"/>
    </source>
</evidence>
<organism evidence="2 3">
    <name type="scientific">Solirubrobacter ginsenosidimutans</name>
    <dbReference type="NCBI Taxonomy" id="490573"/>
    <lineage>
        <taxon>Bacteria</taxon>
        <taxon>Bacillati</taxon>
        <taxon>Actinomycetota</taxon>
        <taxon>Thermoleophilia</taxon>
        <taxon>Solirubrobacterales</taxon>
        <taxon>Solirubrobacteraceae</taxon>
        <taxon>Solirubrobacter</taxon>
    </lineage>
</organism>
<dbReference type="GO" id="GO:0005829">
    <property type="term" value="C:cytosol"/>
    <property type="evidence" value="ECO:0007669"/>
    <property type="project" value="TreeGrafter"/>
</dbReference>
<proteinExistence type="predicted"/>
<dbReference type="PANTHER" id="PTHR30283:SF4">
    <property type="entry name" value="PEROXIDE STRESS RESISTANCE PROTEIN YAAA"/>
    <property type="match status" value="1"/>
</dbReference>
<name>A0A9X3S164_9ACTN</name>
<dbReference type="InterPro" id="IPR005583">
    <property type="entry name" value="YaaA"/>
</dbReference>
<keyword evidence="3" id="KW-1185">Reference proteome</keyword>
<accession>A0A9X3S164</accession>
<dbReference type="GO" id="GO:0033194">
    <property type="term" value="P:response to hydroperoxide"/>
    <property type="evidence" value="ECO:0007669"/>
    <property type="project" value="TreeGrafter"/>
</dbReference>
<dbReference type="Proteomes" id="UP001149140">
    <property type="component" value="Unassembled WGS sequence"/>
</dbReference>
<reference evidence="2" key="1">
    <citation type="submission" date="2022-10" db="EMBL/GenBank/DDBJ databases">
        <title>The WGS of Solirubrobacter ginsenosidimutans DSM 21036.</title>
        <authorList>
            <person name="Jiang Z."/>
        </authorList>
    </citation>
    <scope>NUCLEOTIDE SEQUENCE</scope>
    <source>
        <strain evidence="2">DSM 21036</strain>
    </source>
</reference>
<dbReference type="Pfam" id="PF03883">
    <property type="entry name" value="H2O2_YaaD"/>
    <property type="match status" value="1"/>
</dbReference>
<sequence length="235" mass="25403">MRILLPPSEGKTAPSEGEPLDVSELAFPGLTKTRERLLDVLSRLTFPRALKYLDVGPGLLDEAQRNLTLRDAPAAPAHEIYTGVLYEHLGLGSLPGENVLIASALFGFLRPSDRIPAYRLSMGSTLPRIASLPALWRDPLRRAIPDEGLIVDMRSSSYTAAWKPKQATLVGVRAFVDGKTVSHMVKATRGDVARLLLSSPSTPETPEDVASLVRANGQSVELSGSGRSWSVDINL</sequence>
<feature type="region of interest" description="Disordered" evidence="1">
    <location>
        <begin position="1"/>
        <end position="20"/>
    </location>
</feature>
<evidence type="ECO:0000313" key="2">
    <source>
        <dbReference type="EMBL" id="MDA0163020.1"/>
    </source>
</evidence>
<dbReference type="RefSeq" id="WP_270042260.1">
    <property type="nucleotide sequence ID" value="NZ_JAPDOD010000022.1"/>
</dbReference>
<evidence type="ECO:0000256" key="1">
    <source>
        <dbReference type="SAM" id="MobiDB-lite"/>
    </source>
</evidence>
<comment type="caution">
    <text evidence="2">The sequence shown here is derived from an EMBL/GenBank/DDBJ whole genome shotgun (WGS) entry which is preliminary data.</text>
</comment>
<dbReference type="AlphaFoldDB" id="A0A9X3S164"/>
<dbReference type="PANTHER" id="PTHR30283">
    <property type="entry name" value="PEROXIDE STRESS RESPONSE PROTEIN YAAA"/>
    <property type="match status" value="1"/>
</dbReference>
<protein>
    <submittedName>
        <fullName evidence="2">Peroxide stress protein YaaA</fullName>
    </submittedName>
</protein>
<gene>
    <name evidence="2" type="ORF">OM076_22295</name>
</gene>
<dbReference type="EMBL" id="JAPDOD010000022">
    <property type="protein sequence ID" value="MDA0163020.1"/>
    <property type="molecule type" value="Genomic_DNA"/>
</dbReference>